<comment type="caution">
    <text evidence="1">The sequence shown here is derived from an EMBL/GenBank/DDBJ whole genome shotgun (WGS) entry which is preliminary data.</text>
</comment>
<keyword evidence="2" id="KW-1185">Reference proteome</keyword>
<accession>A0ABW7QIF7</accession>
<evidence type="ECO:0000313" key="2">
    <source>
        <dbReference type="Proteomes" id="UP001610818"/>
    </source>
</evidence>
<sequence>MTTTADLRHHYGCTRAEHDRAIPDAFHWICSSRGSVKSTAPNTLYSTS</sequence>
<dbReference type="Proteomes" id="UP001610818">
    <property type="component" value="Unassembled WGS sequence"/>
</dbReference>
<organism evidence="1 2">
    <name type="scientific">Streptomyces longisporoflavus</name>
    <dbReference type="NCBI Taxonomy" id="28044"/>
    <lineage>
        <taxon>Bacteria</taxon>
        <taxon>Bacillati</taxon>
        <taxon>Actinomycetota</taxon>
        <taxon>Actinomycetes</taxon>
        <taxon>Kitasatosporales</taxon>
        <taxon>Streptomycetaceae</taxon>
        <taxon>Streptomyces</taxon>
    </lineage>
</organism>
<proteinExistence type="predicted"/>
<reference evidence="1 2" key="1">
    <citation type="submission" date="2024-10" db="EMBL/GenBank/DDBJ databases">
        <title>The Natural Products Discovery Center: Release of the First 8490 Sequenced Strains for Exploring Actinobacteria Biosynthetic Diversity.</title>
        <authorList>
            <person name="Kalkreuter E."/>
            <person name="Kautsar S.A."/>
            <person name="Yang D."/>
            <person name="Bader C.D."/>
            <person name="Teijaro C.N."/>
            <person name="Fluegel L."/>
            <person name="Davis C.M."/>
            <person name="Simpson J.R."/>
            <person name="Lauterbach L."/>
            <person name="Steele A.D."/>
            <person name="Gui C."/>
            <person name="Meng S."/>
            <person name="Li G."/>
            <person name="Viehrig K."/>
            <person name="Ye F."/>
            <person name="Su P."/>
            <person name="Kiefer A.F."/>
            <person name="Nichols A."/>
            <person name="Cepeda A.J."/>
            <person name="Yan W."/>
            <person name="Fan B."/>
            <person name="Jiang Y."/>
            <person name="Adhikari A."/>
            <person name="Zheng C.-J."/>
            <person name="Schuster L."/>
            <person name="Cowan T.M."/>
            <person name="Smanski M.J."/>
            <person name="Chevrette M.G."/>
            <person name="De Carvalho L.P.S."/>
            <person name="Shen B."/>
        </authorList>
    </citation>
    <scope>NUCLEOTIDE SEQUENCE [LARGE SCALE GENOMIC DNA]</scope>
    <source>
        <strain evidence="1 2">NPDC017990</strain>
    </source>
</reference>
<name>A0ABW7QIF7_9ACTN</name>
<dbReference type="EMBL" id="JBIRGQ010000001">
    <property type="protein sequence ID" value="MFH8544754.1"/>
    <property type="molecule type" value="Genomic_DNA"/>
</dbReference>
<evidence type="ECO:0000313" key="1">
    <source>
        <dbReference type="EMBL" id="MFH8544754.1"/>
    </source>
</evidence>
<dbReference type="RefSeq" id="WP_397708855.1">
    <property type="nucleotide sequence ID" value="NZ_JBIRGN010000001.1"/>
</dbReference>
<gene>
    <name evidence="1" type="ORF">ACH4F9_07055</name>
</gene>
<protein>
    <submittedName>
        <fullName evidence="1">Uncharacterized protein</fullName>
    </submittedName>
</protein>